<reference evidence="1 2" key="1">
    <citation type="journal article" date="2010" name="J. Bacteriol.">
        <title>Genome sequences of Oceanicola granulosus HTCC2516(T) and Oceanicola batsensis HTCC2597(TDelta).</title>
        <authorList>
            <person name="Thrash J.C."/>
            <person name="Cho J.C."/>
            <person name="Vergin K.L."/>
            <person name="Giovannoni S.J."/>
        </authorList>
    </citation>
    <scope>NUCLEOTIDE SEQUENCE [LARGE SCALE GENOMIC DNA]</scope>
    <source>
        <strain evidence="2">ATCC BAA-863 / DSM 15984 / KCTC 12145 / HTCC2597</strain>
    </source>
</reference>
<protein>
    <submittedName>
        <fullName evidence="1">Uncharacterized protein</fullName>
    </submittedName>
</protein>
<evidence type="ECO:0000313" key="2">
    <source>
        <dbReference type="Proteomes" id="UP000004318"/>
    </source>
</evidence>
<organism evidence="1 2">
    <name type="scientific">Pseudooceanicola batsensis (strain ATCC BAA-863 / DSM 15984 / KCTC 12145 / HTCC2597)</name>
    <name type="common">Oceanicola batsensis</name>
    <dbReference type="NCBI Taxonomy" id="252305"/>
    <lineage>
        <taxon>Bacteria</taxon>
        <taxon>Pseudomonadati</taxon>
        <taxon>Pseudomonadota</taxon>
        <taxon>Alphaproteobacteria</taxon>
        <taxon>Rhodobacterales</taxon>
        <taxon>Paracoccaceae</taxon>
        <taxon>Pseudooceanicola</taxon>
    </lineage>
</organism>
<evidence type="ECO:0000313" key="1">
    <source>
        <dbReference type="EMBL" id="EAQ04689.1"/>
    </source>
</evidence>
<gene>
    <name evidence="1" type="ORF">OB2597_05385</name>
</gene>
<dbReference type="HOGENOM" id="CLU_3374881_0_0_5"/>
<dbReference type="EMBL" id="AAMO01000001">
    <property type="protein sequence ID" value="EAQ04689.1"/>
    <property type="molecule type" value="Genomic_DNA"/>
</dbReference>
<proteinExistence type="predicted"/>
<sequence>MRDLSGQPMKHGVSSIRAAARLSVAPIMDGADES</sequence>
<dbReference type="AlphaFoldDB" id="A3TSR2"/>
<dbReference type="Proteomes" id="UP000004318">
    <property type="component" value="Unassembled WGS sequence"/>
</dbReference>
<comment type="caution">
    <text evidence="1">The sequence shown here is derived from an EMBL/GenBank/DDBJ whole genome shotgun (WGS) entry which is preliminary data.</text>
</comment>
<name>A3TSR2_PSEBH</name>
<keyword evidence="2" id="KW-1185">Reference proteome</keyword>
<accession>A3TSR2</accession>